<evidence type="ECO:0000256" key="1">
    <source>
        <dbReference type="SAM" id="Coils"/>
    </source>
</evidence>
<gene>
    <name evidence="2" type="ORF">GN244_ATG16547</name>
</gene>
<evidence type="ECO:0000313" key="2">
    <source>
        <dbReference type="EMBL" id="KAF4031558.1"/>
    </source>
</evidence>
<dbReference type="GO" id="GO:0005737">
    <property type="term" value="C:cytoplasm"/>
    <property type="evidence" value="ECO:0007669"/>
    <property type="project" value="TreeGrafter"/>
</dbReference>
<keyword evidence="3" id="KW-1185">Reference proteome</keyword>
<dbReference type="EMBL" id="WSZM01000568">
    <property type="protein sequence ID" value="KAF4031558.1"/>
    <property type="molecule type" value="Genomic_DNA"/>
</dbReference>
<organism evidence="2 3">
    <name type="scientific">Phytophthora infestans</name>
    <name type="common">Potato late blight agent</name>
    <name type="synonym">Botrytis infestans</name>
    <dbReference type="NCBI Taxonomy" id="4787"/>
    <lineage>
        <taxon>Eukaryota</taxon>
        <taxon>Sar</taxon>
        <taxon>Stramenopiles</taxon>
        <taxon>Oomycota</taxon>
        <taxon>Peronosporomycetes</taxon>
        <taxon>Peronosporales</taxon>
        <taxon>Peronosporaceae</taxon>
        <taxon>Phytophthora</taxon>
    </lineage>
</organism>
<sequence>MEKEIHRMRLRLETLQRSQEQMLQEMEQAVHKRDVIALRGRSKKEQEADLTFAALTAKVSTLQNQLRKSERDASRLDKSIRKQLVAGEDVSFQLEKVSAELKVDEERGLSLQRAINTALYDKQRYIDAAARKLRMTKRFDSLCRGVANGPANETQAASALEKAKEGVERSSTNISNRFVNSRRCSKALSAR</sequence>
<dbReference type="Proteomes" id="UP000602510">
    <property type="component" value="Unassembled WGS sequence"/>
</dbReference>
<dbReference type="AlphaFoldDB" id="A0A833SKZ4"/>
<reference evidence="2" key="1">
    <citation type="submission" date="2020-04" db="EMBL/GenBank/DDBJ databases">
        <title>Hybrid Assembly of Korean Phytophthora infestans isolates.</title>
        <authorList>
            <person name="Prokchorchik M."/>
            <person name="Lee Y."/>
            <person name="Seo J."/>
            <person name="Cho J.-H."/>
            <person name="Park Y.-E."/>
            <person name="Jang D.-C."/>
            <person name="Im J.-S."/>
            <person name="Choi J.-G."/>
            <person name="Park H.-J."/>
            <person name="Lee G.-B."/>
            <person name="Lee Y.-G."/>
            <person name="Hong S.-Y."/>
            <person name="Cho K."/>
            <person name="Sohn K.H."/>
        </authorList>
    </citation>
    <scope>NUCLEOTIDE SEQUENCE</scope>
    <source>
        <strain evidence="2">KR_1_A1</strain>
    </source>
</reference>
<dbReference type="PANTHER" id="PTHR16275:SF8">
    <property type="entry name" value="COILED-COIL DOMAIN-CONTAINING PROTEIN 40"/>
    <property type="match status" value="1"/>
</dbReference>
<keyword evidence="1" id="KW-0175">Coiled coil</keyword>
<dbReference type="PANTHER" id="PTHR16275">
    <property type="entry name" value="COILED-COIL DOMAIN-CONTAINING PROTEIN 40"/>
    <property type="match status" value="1"/>
</dbReference>
<evidence type="ECO:0000313" key="3">
    <source>
        <dbReference type="Proteomes" id="UP000602510"/>
    </source>
</evidence>
<proteinExistence type="predicted"/>
<protein>
    <submittedName>
        <fullName evidence="2">Uncharacterized protein</fullName>
    </submittedName>
</protein>
<dbReference type="GO" id="GO:0035082">
    <property type="term" value="P:axoneme assembly"/>
    <property type="evidence" value="ECO:0007669"/>
    <property type="project" value="InterPro"/>
</dbReference>
<feature type="coiled-coil region" evidence="1">
    <location>
        <begin position="5"/>
        <end position="79"/>
    </location>
</feature>
<dbReference type="InterPro" id="IPR037386">
    <property type="entry name" value="CCDC40"/>
</dbReference>
<comment type="caution">
    <text evidence="2">The sequence shown here is derived from an EMBL/GenBank/DDBJ whole genome shotgun (WGS) entry which is preliminary data.</text>
</comment>
<accession>A0A833SKZ4</accession>
<name>A0A833SKZ4_PHYIN</name>